<dbReference type="OrthoDB" id="5914438at2"/>
<reference evidence="6" key="1">
    <citation type="submission" date="2018-11" db="EMBL/GenBank/DDBJ databases">
        <title>Rhizobium chutanense sp. nov., isolated from root nodules of Phaseolus vulgaris in China.</title>
        <authorList>
            <person name="Huo Y."/>
        </authorList>
    </citation>
    <scope>NUCLEOTIDE SEQUENCE [LARGE SCALE GENOMIC DNA]</scope>
    <source>
        <strain evidence="6">CCBAU 65647</strain>
    </source>
</reference>
<keyword evidence="2" id="KW-0238">DNA-binding</keyword>
<dbReference type="GO" id="GO:0003677">
    <property type="term" value="F:DNA binding"/>
    <property type="evidence" value="ECO:0007669"/>
    <property type="project" value="UniProtKB-KW"/>
</dbReference>
<dbReference type="InterPro" id="IPR016032">
    <property type="entry name" value="Sig_transdc_resp-reg_C-effctor"/>
</dbReference>
<dbReference type="Gene3D" id="1.10.10.10">
    <property type="entry name" value="Winged helix-like DNA-binding domain superfamily/Winged helix DNA-binding domain"/>
    <property type="match status" value="1"/>
</dbReference>
<dbReference type="SMART" id="SM00421">
    <property type="entry name" value="HTH_LUXR"/>
    <property type="match status" value="1"/>
</dbReference>
<evidence type="ECO:0000313" key="5">
    <source>
        <dbReference type="EMBL" id="RUM22949.1"/>
    </source>
</evidence>
<dbReference type="Pfam" id="PF00196">
    <property type="entry name" value="GerE"/>
    <property type="match status" value="1"/>
</dbReference>
<protein>
    <submittedName>
        <fullName evidence="5">LuxR family transcriptional regulator</fullName>
    </submittedName>
</protein>
<gene>
    <name evidence="5" type="ORF">EFQ99_23170</name>
</gene>
<sequence length="242" mass="27441">MTGHIYDMSGQETRIFANVIGALSSGNLNFDVREEVFPDILKLLRADVLASFEWNGRSNSYGNAFIINQDPENVARYRKWFQYRDPMTDKLRGLRRAAHVEEVISRRDLSKTEFYNDFLARDGMQHGVNLFMQANGRELADLRVWRYGSRPDFSDREIDLLTILAPFIRRALSLVPAVSLDMLTDRERDVALLVARGCSDKDIARVLGIGFATVRTHVGSCLAKLECSNRAEVAAQVSKLSH</sequence>
<dbReference type="PRINTS" id="PR00038">
    <property type="entry name" value="HTHLUXR"/>
</dbReference>
<dbReference type="PANTHER" id="PTHR44688:SF16">
    <property type="entry name" value="DNA-BINDING TRANSCRIPTIONAL ACTIVATOR DEVR_DOSR"/>
    <property type="match status" value="1"/>
</dbReference>
<dbReference type="SUPFAM" id="SSF46894">
    <property type="entry name" value="C-terminal effector domain of the bipartite response regulators"/>
    <property type="match status" value="1"/>
</dbReference>
<accession>A0A3S0T2Z7</accession>
<organism evidence="5 6">
    <name type="scientific">Rhizobium vallis</name>
    <dbReference type="NCBI Taxonomy" id="634290"/>
    <lineage>
        <taxon>Bacteria</taxon>
        <taxon>Pseudomonadati</taxon>
        <taxon>Pseudomonadota</taxon>
        <taxon>Alphaproteobacteria</taxon>
        <taxon>Hyphomicrobiales</taxon>
        <taxon>Rhizobiaceae</taxon>
        <taxon>Rhizobium/Agrobacterium group</taxon>
        <taxon>Rhizobium</taxon>
    </lineage>
</organism>
<evidence type="ECO:0000313" key="6">
    <source>
        <dbReference type="Proteomes" id="UP000278823"/>
    </source>
</evidence>
<dbReference type="InterPro" id="IPR036388">
    <property type="entry name" value="WH-like_DNA-bd_sf"/>
</dbReference>
<dbReference type="RefSeq" id="WP_126923554.1">
    <property type="nucleotide sequence ID" value="NZ_ML133694.1"/>
</dbReference>
<comment type="caution">
    <text evidence="5">The sequence shown here is derived from an EMBL/GenBank/DDBJ whole genome shotgun (WGS) entry which is preliminary data.</text>
</comment>
<feature type="domain" description="HTH luxR-type" evidence="4">
    <location>
        <begin position="176"/>
        <end position="241"/>
    </location>
</feature>
<dbReference type="EMBL" id="RJTH01000009">
    <property type="protein sequence ID" value="RUM22949.1"/>
    <property type="molecule type" value="Genomic_DNA"/>
</dbReference>
<proteinExistence type="predicted"/>
<evidence type="ECO:0000259" key="4">
    <source>
        <dbReference type="PROSITE" id="PS50043"/>
    </source>
</evidence>
<keyword evidence="6" id="KW-1185">Reference proteome</keyword>
<dbReference type="CDD" id="cd06170">
    <property type="entry name" value="LuxR_C_like"/>
    <property type="match status" value="1"/>
</dbReference>
<dbReference type="PROSITE" id="PS50043">
    <property type="entry name" value="HTH_LUXR_2"/>
    <property type="match status" value="1"/>
</dbReference>
<evidence type="ECO:0000256" key="2">
    <source>
        <dbReference type="ARBA" id="ARBA00023125"/>
    </source>
</evidence>
<evidence type="ECO:0000256" key="3">
    <source>
        <dbReference type="ARBA" id="ARBA00023163"/>
    </source>
</evidence>
<dbReference type="InterPro" id="IPR000792">
    <property type="entry name" value="Tscrpt_reg_LuxR_C"/>
</dbReference>
<dbReference type="PANTHER" id="PTHR44688">
    <property type="entry name" value="DNA-BINDING TRANSCRIPTIONAL ACTIVATOR DEVR_DOSR"/>
    <property type="match status" value="1"/>
</dbReference>
<dbReference type="GO" id="GO:0006355">
    <property type="term" value="P:regulation of DNA-templated transcription"/>
    <property type="evidence" value="ECO:0007669"/>
    <property type="project" value="InterPro"/>
</dbReference>
<dbReference type="AlphaFoldDB" id="A0A3S0T2Z7"/>
<keyword evidence="1" id="KW-0805">Transcription regulation</keyword>
<evidence type="ECO:0000256" key="1">
    <source>
        <dbReference type="ARBA" id="ARBA00023015"/>
    </source>
</evidence>
<keyword evidence="3" id="KW-0804">Transcription</keyword>
<dbReference type="Proteomes" id="UP000278823">
    <property type="component" value="Unassembled WGS sequence"/>
</dbReference>
<name>A0A3S0T2Z7_9HYPH</name>